<name>G0NNU9_CAEBE</name>
<evidence type="ECO:0008006" key="3">
    <source>
        <dbReference type="Google" id="ProtNLM"/>
    </source>
</evidence>
<sequence>MTISFYRLLDLVVPGWEFRSTRFVNRRLSRLSICCISFKHRSGQVPLCRLRLVEARVNRFLFQWRGEIMNLEEYFQAKYGLILASPNSRLIALRAPREGDMRKVISSQESLS</sequence>
<dbReference type="EMBL" id="GL379916">
    <property type="protein sequence ID" value="EGT34922.1"/>
    <property type="molecule type" value="Genomic_DNA"/>
</dbReference>
<dbReference type="SUPFAM" id="SSF101690">
    <property type="entry name" value="PAZ domain"/>
    <property type="match status" value="1"/>
</dbReference>
<organism evidence="2">
    <name type="scientific">Caenorhabditis brenneri</name>
    <name type="common">Nematode worm</name>
    <dbReference type="NCBI Taxonomy" id="135651"/>
    <lineage>
        <taxon>Eukaryota</taxon>
        <taxon>Metazoa</taxon>
        <taxon>Ecdysozoa</taxon>
        <taxon>Nematoda</taxon>
        <taxon>Chromadorea</taxon>
        <taxon>Rhabditida</taxon>
        <taxon>Rhabditina</taxon>
        <taxon>Rhabditomorpha</taxon>
        <taxon>Rhabditoidea</taxon>
        <taxon>Rhabditidae</taxon>
        <taxon>Peloderinae</taxon>
        <taxon>Caenorhabditis</taxon>
    </lineage>
</organism>
<evidence type="ECO:0000313" key="1">
    <source>
        <dbReference type="EMBL" id="EGT34922.1"/>
    </source>
</evidence>
<accession>G0NNU9</accession>
<reference evidence="2" key="1">
    <citation type="submission" date="2011-07" db="EMBL/GenBank/DDBJ databases">
        <authorList>
            <consortium name="Caenorhabditis brenneri Sequencing and Analysis Consortium"/>
            <person name="Wilson R.K."/>
        </authorList>
    </citation>
    <scope>NUCLEOTIDE SEQUENCE [LARGE SCALE GENOMIC DNA]</scope>
    <source>
        <strain evidence="2">PB2801</strain>
    </source>
</reference>
<gene>
    <name evidence="1" type="ORF">CAEBREN_02645</name>
</gene>
<proteinExistence type="predicted"/>
<dbReference type="Proteomes" id="UP000008068">
    <property type="component" value="Unassembled WGS sequence"/>
</dbReference>
<keyword evidence="2" id="KW-1185">Reference proteome</keyword>
<evidence type="ECO:0000313" key="2">
    <source>
        <dbReference type="Proteomes" id="UP000008068"/>
    </source>
</evidence>
<dbReference type="InterPro" id="IPR036085">
    <property type="entry name" value="PAZ_dom_sf"/>
</dbReference>
<dbReference type="InParanoid" id="G0NNU9"/>
<protein>
    <recommendedName>
        <fullName evidence="3">PAZ domain-containing protein</fullName>
    </recommendedName>
</protein>
<dbReference type="HOGENOM" id="CLU_2148036_0_0_1"/>
<dbReference type="AlphaFoldDB" id="G0NNU9"/>